<dbReference type="OrthoDB" id="3189065at2"/>
<comment type="caution">
    <text evidence="6">The sequence shown here is derived from an EMBL/GenBank/DDBJ whole genome shotgun (WGS) entry which is preliminary data.</text>
</comment>
<evidence type="ECO:0000259" key="5">
    <source>
        <dbReference type="Pfam" id="PF01979"/>
    </source>
</evidence>
<reference evidence="6 7" key="1">
    <citation type="submission" date="2019-06" db="EMBL/GenBank/DDBJ databases">
        <title>Genomic insights into carbon and energy metabolism of Deferribacter autotrophicus revealed new metabolic traits in the phylum Deferribacteres.</title>
        <authorList>
            <person name="Slobodkin A.I."/>
            <person name="Slobodkina G.B."/>
            <person name="Allioux M."/>
            <person name="Alain K."/>
            <person name="Jebbar M."/>
            <person name="Shadrin V."/>
            <person name="Kublanov I.V."/>
            <person name="Toshchakov S.V."/>
            <person name="Bonch-Osmolovskaya E.A."/>
        </authorList>
    </citation>
    <scope>NUCLEOTIDE SEQUENCE [LARGE SCALE GENOMIC DNA]</scope>
    <source>
        <strain evidence="6 7">SL50</strain>
    </source>
</reference>
<comment type="caution">
    <text evidence="4">Lacks conserved residue(s) required for the propagation of feature annotation.</text>
</comment>
<sequence>MSKTAIYAKYIYYDGKIVEDSYLLINDEKVEKVVKEIPENQKYDYKIIERSNSAIFPGFINTHTHLPMVYFRGLADDLPLMEWLQKYIWPAENRWLSDEFVYDATLLAACELIKSGTICANDMYFYSDSIAQALINAGVKGVLGAGVLDFPTKFAKNPDEYLDKAKLLIEKYRDNDLINIAICPHAPYTVSPENYKKCIAFAERYGLVIHTHLAETEWEVNEIYNKYGKTPLKLMDEVGMLDTKSIFAHMVHLTDEEIEVAGKKKVNISHCLESNFKLASGFARVKELLDKGANVSIGTDGAASNNDLDILVEASVVTKFHKAYSGDATALDAKTALDMLTINAAKGLYLENTGQIKEGNFADFIIVNLDKVHLQPLYNPVSQLIYAAKSSDITDVFINGKHIMENRKILTIDEEEVLDKAKYWGKKISGVK</sequence>
<dbReference type="Gene3D" id="3.20.20.140">
    <property type="entry name" value="Metal-dependent hydrolases"/>
    <property type="match status" value="1"/>
</dbReference>
<dbReference type="InterPro" id="IPR006680">
    <property type="entry name" value="Amidohydro-rel"/>
</dbReference>
<keyword evidence="1 4" id="KW-0479">Metal-binding</keyword>
<dbReference type="EC" id="3.5.4.31" evidence="4"/>
<feature type="binding site" evidence="4">
    <location>
        <position position="300"/>
    </location>
    <ligand>
        <name>Zn(2+)</name>
        <dbReference type="ChEBI" id="CHEBI:29105"/>
    </ligand>
</feature>
<feature type="binding site" evidence="4">
    <location>
        <position position="212"/>
    </location>
    <ligand>
        <name>Zn(2+)</name>
        <dbReference type="ChEBI" id="CHEBI:29105"/>
    </ligand>
</feature>
<dbReference type="GO" id="GO:0050270">
    <property type="term" value="F:S-adenosylhomocysteine deaminase activity"/>
    <property type="evidence" value="ECO:0007669"/>
    <property type="project" value="UniProtKB-UniRule"/>
</dbReference>
<evidence type="ECO:0000256" key="3">
    <source>
        <dbReference type="ARBA" id="ARBA00022833"/>
    </source>
</evidence>
<evidence type="ECO:0000256" key="2">
    <source>
        <dbReference type="ARBA" id="ARBA00022801"/>
    </source>
</evidence>
<dbReference type="SUPFAM" id="SSF51338">
    <property type="entry name" value="Composite domain of metallo-dependent hydrolases"/>
    <property type="match status" value="1"/>
</dbReference>
<dbReference type="Proteomes" id="UP000322876">
    <property type="component" value="Unassembled WGS sequence"/>
</dbReference>
<keyword evidence="3 4" id="KW-0862">Zinc</keyword>
<dbReference type="EMBL" id="VFJB01000008">
    <property type="protein sequence ID" value="KAA0257432.1"/>
    <property type="molecule type" value="Genomic_DNA"/>
</dbReference>
<comment type="cofactor">
    <cofactor evidence="4">
        <name>Zn(2+)</name>
        <dbReference type="ChEBI" id="CHEBI:29105"/>
    </cofactor>
    <text evidence="4">Binds 1 zinc ion per subunit.</text>
</comment>
<dbReference type="EC" id="3.5.4.28" evidence="4"/>
<evidence type="ECO:0000256" key="4">
    <source>
        <dbReference type="HAMAP-Rule" id="MF_01281"/>
    </source>
</evidence>
<dbReference type="PANTHER" id="PTHR43794:SF11">
    <property type="entry name" value="AMIDOHYDROLASE-RELATED DOMAIN-CONTAINING PROTEIN"/>
    <property type="match status" value="1"/>
</dbReference>
<gene>
    <name evidence="4" type="primary">mtaD</name>
    <name evidence="6" type="ORF">FHQ18_10315</name>
</gene>
<comment type="function">
    <text evidence="4">Catalyzes the deamination of 5-methylthioadenosine and S-adenosyl-L-homocysteine into 5-methylthioinosine and S-inosyl-L-homocysteine, respectively. Is also able to deaminate adenosine.</text>
</comment>
<evidence type="ECO:0000313" key="7">
    <source>
        <dbReference type="Proteomes" id="UP000322876"/>
    </source>
</evidence>
<feature type="binding site" evidence="4">
    <location>
        <position position="185"/>
    </location>
    <ligand>
        <name>substrate</name>
    </ligand>
</feature>
<dbReference type="HAMAP" id="MF_01281">
    <property type="entry name" value="MTA_SAH_deamin"/>
    <property type="match status" value="1"/>
</dbReference>
<dbReference type="PANTHER" id="PTHR43794">
    <property type="entry name" value="AMINOHYDROLASE SSNA-RELATED"/>
    <property type="match status" value="1"/>
</dbReference>
<dbReference type="SUPFAM" id="SSF51556">
    <property type="entry name" value="Metallo-dependent hydrolases"/>
    <property type="match status" value="1"/>
</dbReference>
<dbReference type="FunFam" id="3.20.20.140:FF:000014">
    <property type="entry name" value="5-methylthioadenosine/S-adenosylhomocysteine deaminase"/>
    <property type="match status" value="1"/>
</dbReference>
<keyword evidence="7" id="KW-1185">Reference proteome</keyword>
<name>A0A5A8F210_9BACT</name>
<feature type="binding site" evidence="4">
    <location>
        <position position="63"/>
    </location>
    <ligand>
        <name>Zn(2+)</name>
        <dbReference type="ChEBI" id="CHEBI:29105"/>
    </ligand>
</feature>
<dbReference type="InterPro" id="IPR032466">
    <property type="entry name" value="Metal_Hydrolase"/>
</dbReference>
<comment type="catalytic activity">
    <reaction evidence="4">
        <text>S-methyl-5'-thioadenosine + H2O + H(+) = S-methyl-5'-thioinosine + NH4(+)</text>
        <dbReference type="Rhea" id="RHEA:25025"/>
        <dbReference type="ChEBI" id="CHEBI:15377"/>
        <dbReference type="ChEBI" id="CHEBI:15378"/>
        <dbReference type="ChEBI" id="CHEBI:17509"/>
        <dbReference type="ChEBI" id="CHEBI:28938"/>
        <dbReference type="ChEBI" id="CHEBI:48595"/>
        <dbReference type="EC" id="3.5.4.31"/>
    </reaction>
</comment>
<feature type="binding site" evidence="4">
    <location>
        <position position="300"/>
    </location>
    <ligand>
        <name>substrate</name>
    </ligand>
</feature>
<dbReference type="InterPro" id="IPR050287">
    <property type="entry name" value="MTA/SAH_deaminase"/>
</dbReference>
<dbReference type="AlphaFoldDB" id="A0A5A8F210"/>
<feature type="binding site" evidence="4">
    <location>
        <position position="92"/>
    </location>
    <ligand>
        <name>substrate</name>
    </ligand>
</feature>
<comment type="similarity">
    <text evidence="4">Belongs to the metallo-dependent hydrolases superfamily. MTA/SAH deaminase family.</text>
</comment>
<dbReference type="Gene3D" id="2.30.40.10">
    <property type="entry name" value="Urease, subunit C, domain 1"/>
    <property type="match status" value="1"/>
</dbReference>
<evidence type="ECO:0000313" key="6">
    <source>
        <dbReference type="EMBL" id="KAA0257432.1"/>
    </source>
</evidence>
<protein>
    <recommendedName>
        <fullName evidence="4">5-methylthioadenosine/S-adenosylhomocysteine deaminase</fullName>
        <shortName evidence="4">MTA/SAH deaminase</shortName>
        <ecNumber evidence="4">3.5.4.28</ecNumber>
        <ecNumber evidence="4">3.5.4.31</ecNumber>
    </recommendedName>
</protein>
<feature type="binding site" evidence="4">
    <location>
        <position position="215"/>
    </location>
    <ligand>
        <name>substrate</name>
    </ligand>
</feature>
<keyword evidence="2 4" id="KW-0378">Hydrolase</keyword>
<dbReference type="GO" id="GO:0046872">
    <property type="term" value="F:metal ion binding"/>
    <property type="evidence" value="ECO:0007669"/>
    <property type="project" value="UniProtKB-KW"/>
</dbReference>
<proteinExistence type="inferred from homology"/>
<dbReference type="GO" id="GO:0090614">
    <property type="term" value="F:5'-methylthioadenosine deaminase activity"/>
    <property type="evidence" value="ECO:0007669"/>
    <property type="project" value="UniProtKB-UniRule"/>
</dbReference>
<dbReference type="CDD" id="cd01298">
    <property type="entry name" value="ATZ_TRZ_like"/>
    <property type="match status" value="1"/>
</dbReference>
<organism evidence="6 7">
    <name type="scientific">Deferribacter autotrophicus</name>
    <dbReference type="NCBI Taxonomy" id="500465"/>
    <lineage>
        <taxon>Bacteria</taxon>
        <taxon>Pseudomonadati</taxon>
        <taxon>Deferribacterota</taxon>
        <taxon>Deferribacteres</taxon>
        <taxon>Deferribacterales</taxon>
        <taxon>Deferribacteraceae</taxon>
        <taxon>Deferribacter</taxon>
    </lineage>
</organism>
<evidence type="ECO:0000256" key="1">
    <source>
        <dbReference type="ARBA" id="ARBA00022723"/>
    </source>
</evidence>
<feature type="binding site" evidence="4">
    <location>
        <position position="65"/>
    </location>
    <ligand>
        <name>Zn(2+)</name>
        <dbReference type="ChEBI" id="CHEBI:29105"/>
    </ligand>
</feature>
<dbReference type="Pfam" id="PF01979">
    <property type="entry name" value="Amidohydro_1"/>
    <property type="match status" value="1"/>
</dbReference>
<dbReference type="InterPro" id="IPR023512">
    <property type="entry name" value="Deaminase_MtaD/DadD"/>
</dbReference>
<dbReference type="RefSeq" id="WP_149267104.1">
    <property type="nucleotide sequence ID" value="NZ_VFJB01000008.1"/>
</dbReference>
<dbReference type="InterPro" id="IPR011059">
    <property type="entry name" value="Metal-dep_hydrolase_composite"/>
</dbReference>
<comment type="catalytic activity">
    <reaction evidence="4">
        <text>S-adenosyl-L-homocysteine + H2O + H(+) = S-inosyl-L-homocysteine + NH4(+)</text>
        <dbReference type="Rhea" id="RHEA:20716"/>
        <dbReference type="ChEBI" id="CHEBI:15377"/>
        <dbReference type="ChEBI" id="CHEBI:15378"/>
        <dbReference type="ChEBI" id="CHEBI:28938"/>
        <dbReference type="ChEBI" id="CHEBI:57856"/>
        <dbReference type="ChEBI" id="CHEBI:57985"/>
        <dbReference type="EC" id="3.5.4.28"/>
    </reaction>
</comment>
<accession>A0A5A8F210</accession>
<feature type="domain" description="Amidohydrolase-related" evidence="5">
    <location>
        <begin position="55"/>
        <end position="401"/>
    </location>
</feature>